<keyword evidence="5" id="KW-0410">Iron transport</keyword>
<keyword evidence="8" id="KW-0408">Iron</keyword>
<dbReference type="InterPro" id="IPR000531">
    <property type="entry name" value="Beta-barrel_TonB"/>
</dbReference>
<dbReference type="EMBL" id="SACM01000001">
    <property type="protein sequence ID" value="RVT88549.1"/>
    <property type="molecule type" value="Genomic_DNA"/>
</dbReference>
<evidence type="ECO:0000256" key="7">
    <source>
        <dbReference type="ARBA" id="ARBA00022729"/>
    </source>
</evidence>
<name>A0A3S2WUW6_9BURK</name>
<dbReference type="PANTHER" id="PTHR32552">
    <property type="entry name" value="FERRICHROME IRON RECEPTOR-RELATED"/>
    <property type="match status" value="1"/>
</dbReference>
<comment type="subcellular location">
    <subcellularLocation>
        <location evidence="1 14">Cell outer membrane</location>
        <topology evidence="1 14">Multi-pass membrane protein</topology>
    </subcellularLocation>
</comment>
<gene>
    <name evidence="19" type="ORF">EOD73_06145</name>
</gene>
<evidence type="ECO:0000256" key="13">
    <source>
        <dbReference type="ARBA" id="ARBA00023237"/>
    </source>
</evidence>
<evidence type="ECO:0000256" key="8">
    <source>
        <dbReference type="ARBA" id="ARBA00023004"/>
    </source>
</evidence>
<reference evidence="19 20" key="1">
    <citation type="submission" date="2019-01" db="EMBL/GenBank/DDBJ databases">
        <authorList>
            <person name="Chen W.-M."/>
        </authorList>
    </citation>
    <scope>NUCLEOTIDE SEQUENCE [LARGE SCALE GENOMIC DNA]</scope>
    <source>
        <strain evidence="19 20">CCP-18</strain>
    </source>
</reference>
<keyword evidence="13 14" id="KW-0998">Cell outer membrane</keyword>
<feature type="signal peptide" evidence="16">
    <location>
        <begin position="1"/>
        <end position="28"/>
    </location>
</feature>
<feature type="domain" description="TonB-dependent receptor-like beta-barrel" evidence="17">
    <location>
        <begin position="296"/>
        <end position="739"/>
    </location>
</feature>
<evidence type="ECO:0000256" key="15">
    <source>
        <dbReference type="RuleBase" id="RU003357"/>
    </source>
</evidence>
<comment type="caution">
    <text evidence="19">The sequence shown here is derived from an EMBL/GenBank/DDBJ whole genome shotgun (WGS) entry which is preliminary data.</text>
</comment>
<evidence type="ECO:0000256" key="9">
    <source>
        <dbReference type="ARBA" id="ARBA00023065"/>
    </source>
</evidence>
<dbReference type="Proteomes" id="UP000288587">
    <property type="component" value="Unassembled WGS sequence"/>
</dbReference>
<keyword evidence="6 14" id="KW-0812">Transmembrane</keyword>
<dbReference type="GO" id="GO:0009279">
    <property type="term" value="C:cell outer membrane"/>
    <property type="evidence" value="ECO:0007669"/>
    <property type="project" value="UniProtKB-SubCell"/>
</dbReference>
<dbReference type="Pfam" id="PF00593">
    <property type="entry name" value="TonB_dep_Rec_b-barrel"/>
    <property type="match status" value="1"/>
</dbReference>
<dbReference type="GO" id="GO:0015344">
    <property type="term" value="F:siderophore uptake transmembrane transporter activity"/>
    <property type="evidence" value="ECO:0007669"/>
    <property type="project" value="TreeGrafter"/>
</dbReference>
<evidence type="ECO:0000256" key="2">
    <source>
        <dbReference type="ARBA" id="ARBA00009810"/>
    </source>
</evidence>
<dbReference type="PANTHER" id="PTHR32552:SF89">
    <property type="entry name" value="CATECHOLATE SIDEROPHORE RECEPTOR FIU"/>
    <property type="match status" value="1"/>
</dbReference>
<proteinExistence type="inferred from homology"/>
<keyword evidence="12 19" id="KW-0675">Receptor</keyword>
<evidence type="ECO:0000256" key="16">
    <source>
        <dbReference type="SAM" id="SignalP"/>
    </source>
</evidence>
<keyword evidence="20" id="KW-1185">Reference proteome</keyword>
<evidence type="ECO:0000256" key="4">
    <source>
        <dbReference type="ARBA" id="ARBA00022452"/>
    </source>
</evidence>
<evidence type="ECO:0000256" key="12">
    <source>
        <dbReference type="ARBA" id="ARBA00023170"/>
    </source>
</evidence>
<protein>
    <submittedName>
        <fullName evidence="19">TonB-dependent receptor</fullName>
    </submittedName>
</protein>
<organism evidence="19 20">
    <name type="scientific">Inhella crocodyli</name>
    <dbReference type="NCBI Taxonomy" id="2499851"/>
    <lineage>
        <taxon>Bacteria</taxon>
        <taxon>Pseudomonadati</taxon>
        <taxon>Pseudomonadota</taxon>
        <taxon>Betaproteobacteria</taxon>
        <taxon>Burkholderiales</taxon>
        <taxon>Sphaerotilaceae</taxon>
        <taxon>Inhella</taxon>
    </lineage>
</organism>
<evidence type="ECO:0000256" key="1">
    <source>
        <dbReference type="ARBA" id="ARBA00004571"/>
    </source>
</evidence>
<evidence type="ECO:0000256" key="10">
    <source>
        <dbReference type="ARBA" id="ARBA00023077"/>
    </source>
</evidence>
<dbReference type="OrthoDB" id="5346107at2"/>
<dbReference type="SUPFAM" id="SSF56935">
    <property type="entry name" value="Porins"/>
    <property type="match status" value="1"/>
</dbReference>
<dbReference type="Pfam" id="PF07715">
    <property type="entry name" value="Plug"/>
    <property type="match status" value="1"/>
</dbReference>
<keyword evidence="10 15" id="KW-0798">TonB box</keyword>
<keyword evidence="9" id="KW-0406">Ion transport</keyword>
<evidence type="ECO:0000256" key="14">
    <source>
        <dbReference type="PROSITE-ProRule" id="PRU01360"/>
    </source>
</evidence>
<evidence type="ECO:0000259" key="17">
    <source>
        <dbReference type="Pfam" id="PF00593"/>
    </source>
</evidence>
<evidence type="ECO:0000259" key="18">
    <source>
        <dbReference type="Pfam" id="PF07715"/>
    </source>
</evidence>
<feature type="domain" description="TonB-dependent receptor plug" evidence="18">
    <location>
        <begin position="63"/>
        <end position="173"/>
    </location>
</feature>
<evidence type="ECO:0000313" key="19">
    <source>
        <dbReference type="EMBL" id="RVT88549.1"/>
    </source>
</evidence>
<dbReference type="InterPro" id="IPR012910">
    <property type="entry name" value="Plug_dom"/>
</dbReference>
<comment type="similarity">
    <text evidence="2 14 15">Belongs to the TonB-dependent receptor family.</text>
</comment>
<keyword evidence="4 14" id="KW-1134">Transmembrane beta strand</keyword>
<evidence type="ECO:0000256" key="6">
    <source>
        <dbReference type="ARBA" id="ARBA00022692"/>
    </source>
</evidence>
<feature type="chain" id="PRO_5018595002" evidence="16">
    <location>
        <begin position="29"/>
        <end position="779"/>
    </location>
</feature>
<evidence type="ECO:0000256" key="5">
    <source>
        <dbReference type="ARBA" id="ARBA00022496"/>
    </source>
</evidence>
<dbReference type="Gene3D" id="2.40.170.20">
    <property type="entry name" value="TonB-dependent receptor, beta-barrel domain"/>
    <property type="match status" value="1"/>
</dbReference>
<evidence type="ECO:0000256" key="11">
    <source>
        <dbReference type="ARBA" id="ARBA00023136"/>
    </source>
</evidence>
<keyword evidence="11 14" id="KW-0472">Membrane</keyword>
<dbReference type="InterPro" id="IPR036942">
    <property type="entry name" value="Beta-barrel_TonB_sf"/>
</dbReference>
<sequence>MKTAPFAPRRHPLSLLIGLALSASAVQAQSTADAPETKEEKASLQLDKVVVTGTTTGRSKMLQSVSVSTLSADSIAKTGAASAAEVLRSVPGLRAESSGGEGNANMTVRGAPISAGGSRYLQLQEDGLPILLVGDVSFATADQFLRADGMTESVQVVRGGSASTTATNSPAGIVNFLSKTGRQQGGSVGLTMGLDHRQTRLDFDAGGKITDSLRYQVGGYHRVGEGARPSDVSLENGGQLRLNLTQSFQGGYVRFSAKSLDDSTPTYLPVPVRLSGNNIQQIAGIDPRTAFFINSNFAQDRVFDRNGNAVLTNPGDGLSVKNKSFGVEVQADVGQGFTLNQKFRTSDISGRFIGAFPAGSAPTAAGNGADRYTGSTPVFSMHVFNTSLDDMGNTFSETRLAKVVDLGGGAKLTTTGGLFWGQQSVAQTWYWNRYNVELKGEGARLLDNAGNPTSLPVGNATTTWGGCCVRAIDVDLTAKAPFLALTYDAGPMSIDASVRRDSQRATGWQQFDNTPGAGGAFTGWDQAGRTKVNYRTSSTSYSVGGNYAVDKDLATFARYSKGSSWASPDRVIWDGAVAGGTQAYPINELKQLEAGVKLRSGDWNGFFTLFDAKTKEDGGFEVTTRSYLKDSYRSRGLEAEVSWSSGPFTVTGGATWTHARITTPGATNGKTPRRQATLVYQINPSVAMGAWDFGAAIVGTTKSYAQNDNQVVLPAYFVVNPYANWQITPQLSLSLSLNNAFNKLAYTEAEGQGNLVDNPLYIARALNGRTAKATLKYSF</sequence>
<dbReference type="AlphaFoldDB" id="A0A3S2WUW6"/>
<dbReference type="RefSeq" id="WP_127681835.1">
    <property type="nucleotide sequence ID" value="NZ_SACM01000001.1"/>
</dbReference>
<keyword evidence="7 16" id="KW-0732">Signal</keyword>
<evidence type="ECO:0000313" key="20">
    <source>
        <dbReference type="Proteomes" id="UP000288587"/>
    </source>
</evidence>
<dbReference type="InterPro" id="IPR039426">
    <property type="entry name" value="TonB-dep_rcpt-like"/>
</dbReference>
<accession>A0A3S2WUW6</accession>
<keyword evidence="3 14" id="KW-0813">Transport</keyword>
<evidence type="ECO:0000256" key="3">
    <source>
        <dbReference type="ARBA" id="ARBA00022448"/>
    </source>
</evidence>
<dbReference type="PROSITE" id="PS52016">
    <property type="entry name" value="TONB_DEPENDENT_REC_3"/>
    <property type="match status" value="1"/>
</dbReference>
<dbReference type="Gene3D" id="2.170.130.10">
    <property type="entry name" value="TonB-dependent receptor, plug domain"/>
    <property type="match status" value="1"/>
</dbReference>
<dbReference type="InterPro" id="IPR037066">
    <property type="entry name" value="Plug_dom_sf"/>
</dbReference>